<dbReference type="Pfam" id="PF01209">
    <property type="entry name" value="Ubie_methyltran"/>
    <property type="match status" value="2"/>
</dbReference>
<dbReference type="EMBL" id="CASHTH010003916">
    <property type="protein sequence ID" value="CAI8051280.1"/>
    <property type="molecule type" value="Genomic_DNA"/>
</dbReference>
<evidence type="ECO:0000256" key="2">
    <source>
        <dbReference type="ARBA" id="ARBA00022679"/>
    </source>
</evidence>
<sequence>MNDLMTLGMHRGWKRKTAALASQNLAGTALDVSTGTGDLAFQLAKHTRVNRTVALDLLPEMIGRAQKRANCRPGCEVNLLPRNMPDVRKAISEMTRVIRPGGRVTLLELSPMESGMRAQLFRMYFHRLVPLVGSIVARDRDAYTYLPRSVDVFYGADELMEILREAGLHSVGYSRLGFGTVCLHWGDKPLN</sequence>
<dbReference type="PANTHER" id="PTHR43591">
    <property type="entry name" value="METHYLTRANSFERASE"/>
    <property type="match status" value="1"/>
</dbReference>
<keyword evidence="4" id="KW-0830">Ubiquinone</keyword>
<organism evidence="4 5">
    <name type="scientific">Geodia barretti</name>
    <name type="common">Barrett's horny sponge</name>
    <dbReference type="NCBI Taxonomy" id="519541"/>
    <lineage>
        <taxon>Eukaryota</taxon>
        <taxon>Metazoa</taxon>
        <taxon>Porifera</taxon>
        <taxon>Demospongiae</taxon>
        <taxon>Heteroscleromorpha</taxon>
        <taxon>Tetractinellida</taxon>
        <taxon>Astrophorina</taxon>
        <taxon>Geodiidae</taxon>
        <taxon>Geodia</taxon>
    </lineage>
</organism>
<reference evidence="4" key="1">
    <citation type="submission" date="2023-03" db="EMBL/GenBank/DDBJ databases">
        <authorList>
            <person name="Steffen K."/>
            <person name="Cardenas P."/>
        </authorList>
    </citation>
    <scope>NUCLEOTIDE SEQUENCE</scope>
</reference>
<dbReference type="GO" id="GO:0008168">
    <property type="term" value="F:methyltransferase activity"/>
    <property type="evidence" value="ECO:0007669"/>
    <property type="project" value="UniProtKB-KW"/>
</dbReference>
<accession>A0AA35XH44</accession>
<dbReference type="InterPro" id="IPR023576">
    <property type="entry name" value="UbiE/COQ5_MeTrFase_CS"/>
</dbReference>
<dbReference type="GO" id="GO:0032259">
    <property type="term" value="P:methylation"/>
    <property type="evidence" value="ECO:0007669"/>
    <property type="project" value="UniProtKB-KW"/>
</dbReference>
<dbReference type="SUPFAM" id="SSF53335">
    <property type="entry name" value="S-adenosyl-L-methionine-dependent methyltransferases"/>
    <property type="match status" value="1"/>
</dbReference>
<dbReference type="CDD" id="cd02440">
    <property type="entry name" value="AdoMet_MTases"/>
    <property type="match status" value="1"/>
</dbReference>
<protein>
    <submittedName>
        <fullName evidence="4">Ubiquinone/menaquinone biosynthesis C-methyltransferase UbiE</fullName>
    </submittedName>
</protein>
<evidence type="ECO:0000256" key="1">
    <source>
        <dbReference type="ARBA" id="ARBA00022603"/>
    </source>
</evidence>
<gene>
    <name evidence="4" type="ORF">GBAR_LOCUS28085</name>
</gene>
<keyword evidence="5" id="KW-1185">Reference proteome</keyword>
<keyword evidence="3" id="KW-0949">S-adenosyl-L-methionine</keyword>
<evidence type="ECO:0000313" key="5">
    <source>
        <dbReference type="Proteomes" id="UP001174909"/>
    </source>
</evidence>
<dbReference type="AlphaFoldDB" id="A0AA35XH44"/>
<evidence type="ECO:0000313" key="4">
    <source>
        <dbReference type="EMBL" id="CAI8051280.1"/>
    </source>
</evidence>
<comment type="caution">
    <text evidence="4">The sequence shown here is derived from an EMBL/GenBank/DDBJ whole genome shotgun (WGS) entry which is preliminary data.</text>
</comment>
<keyword evidence="2" id="KW-0808">Transferase</keyword>
<dbReference type="Proteomes" id="UP001174909">
    <property type="component" value="Unassembled WGS sequence"/>
</dbReference>
<evidence type="ECO:0000256" key="3">
    <source>
        <dbReference type="ARBA" id="ARBA00022691"/>
    </source>
</evidence>
<proteinExistence type="predicted"/>
<keyword evidence="1" id="KW-0489">Methyltransferase</keyword>
<dbReference type="PROSITE" id="PS01184">
    <property type="entry name" value="UBIE_2"/>
    <property type="match status" value="1"/>
</dbReference>
<name>A0AA35XH44_GEOBA</name>
<dbReference type="InterPro" id="IPR029063">
    <property type="entry name" value="SAM-dependent_MTases_sf"/>
</dbReference>
<dbReference type="Gene3D" id="3.40.50.150">
    <property type="entry name" value="Vaccinia Virus protein VP39"/>
    <property type="match status" value="2"/>
</dbReference>
<dbReference type="PANTHER" id="PTHR43591:SF24">
    <property type="entry name" value="2-METHOXY-6-POLYPRENYL-1,4-BENZOQUINOL METHYLASE, MITOCHONDRIAL"/>
    <property type="match status" value="1"/>
</dbReference>